<dbReference type="InterPro" id="IPR036249">
    <property type="entry name" value="Thioredoxin-like_sf"/>
</dbReference>
<dbReference type="PROSITE" id="PS51352">
    <property type="entry name" value="THIOREDOXIN_2"/>
    <property type="match status" value="1"/>
</dbReference>
<feature type="domain" description="Thioredoxin" evidence="1">
    <location>
        <begin position="14"/>
        <end position="87"/>
    </location>
</feature>
<accession>A0A382IBP5</accession>
<feature type="non-terminal residue" evidence="2">
    <location>
        <position position="87"/>
    </location>
</feature>
<dbReference type="Pfam" id="PF00578">
    <property type="entry name" value="AhpC-TSA"/>
    <property type="match status" value="1"/>
</dbReference>
<proteinExistence type="predicted"/>
<sequence>MISLMPLLSHCSTDKPSSDNDDFMLNIYTGEEEAGSKSISFNELIGQEKRPVLLNFWANNCPPCRAEMIGLEAAWNEYGDEVLFVGV</sequence>
<evidence type="ECO:0000259" key="1">
    <source>
        <dbReference type="PROSITE" id="PS51352"/>
    </source>
</evidence>
<dbReference type="Gene3D" id="3.40.30.10">
    <property type="entry name" value="Glutaredoxin"/>
    <property type="match status" value="1"/>
</dbReference>
<dbReference type="GO" id="GO:0016491">
    <property type="term" value="F:oxidoreductase activity"/>
    <property type="evidence" value="ECO:0007669"/>
    <property type="project" value="InterPro"/>
</dbReference>
<reference evidence="2" key="1">
    <citation type="submission" date="2018-05" db="EMBL/GenBank/DDBJ databases">
        <authorList>
            <person name="Lanie J.A."/>
            <person name="Ng W.-L."/>
            <person name="Kazmierczak K.M."/>
            <person name="Andrzejewski T.M."/>
            <person name="Davidsen T.M."/>
            <person name="Wayne K.J."/>
            <person name="Tettelin H."/>
            <person name="Glass J.I."/>
            <person name="Rusch D."/>
            <person name="Podicherti R."/>
            <person name="Tsui H.-C.T."/>
            <person name="Winkler M.E."/>
        </authorList>
    </citation>
    <scope>NUCLEOTIDE SEQUENCE</scope>
</reference>
<dbReference type="CDD" id="cd02966">
    <property type="entry name" value="TlpA_like_family"/>
    <property type="match status" value="1"/>
</dbReference>
<dbReference type="AlphaFoldDB" id="A0A382IBP5"/>
<dbReference type="InterPro" id="IPR000866">
    <property type="entry name" value="AhpC/TSA"/>
</dbReference>
<name>A0A382IBP5_9ZZZZ</name>
<dbReference type="PROSITE" id="PS00194">
    <property type="entry name" value="THIOREDOXIN_1"/>
    <property type="match status" value="1"/>
</dbReference>
<gene>
    <name evidence="2" type="ORF">METZ01_LOCUS249533</name>
</gene>
<dbReference type="GO" id="GO:0016209">
    <property type="term" value="F:antioxidant activity"/>
    <property type="evidence" value="ECO:0007669"/>
    <property type="project" value="InterPro"/>
</dbReference>
<organism evidence="2">
    <name type="scientific">marine metagenome</name>
    <dbReference type="NCBI Taxonomy" id="408172"/>
    <lineage>
        <taxon>unclassified sequences</taxon>
        <taxon>metagenomes</taxon>
        <taxon>ecological metagenomes</taxon>
    </lineage>
</organism>
<protein>
    <recommendedName>
        <fullName evidence="1">Thioredoxin domain-containing protein</fullName>
    </recommendedName>
</protein>
<dbReference type="SUPFAM" id="SSF52833">
    <property type="entry name" value="Thioredoxin-like"/>
    <property type="match status" value="1"/>
</dbReference>
<evidence type="ECO:0000313" key="2">
    <source>
        <dbReference type="EMBL" id="SVB96679.1"/>
    </source>
</evidence>
<dbReference type="EMBL" id="UINC01066212">
    <property type="protein sequence ID" value="SVB96679.1"/>
    <property type="molecule type" value="Genomic_DNA"/>
</dbReference>
<dbReference type="InterPro" id="IPR013766">
    <property type="entry name" value="Thioredoxin_domain"/>
</dbReference>
<dbReference type="InterPro" id="IPR017937">
    <property type="entry name" value="Thioredoxin_CS"/>
</dbReference>